<dbReference type="RefSeq" id="WP_157031485.1">
    <property type="nucleotide sequence ID" value="NZ_CVLB01000002.1"/>
</dbReference>
<keyword evidence="2" id="KW-1185">Reference proteome</keyword>
<evidence type="ECO:0000313" key="2">
    <source>
        <dbReference type="Proteomes" id="UP000043763"/>
    </source>
</evidence>
<dbReference type="Proteomes" id="UP000043763">
    <property type="component" value="Unassembled WGS sequence"/>
</dbReference>
<dbReference type="EMBL" id="CVLB01000002">
    <property type="protein sequence ID" value="CRF34502.1"/>
    <property type="molecule type" value="Genomic_DNA"/>
</dbReference>
<gene>
    <name evidence="1" type="ORF">BRSU_2061</name>
</gene>
<accession>A0A0G4K9L4</accession>
<protein>
    <submittedName>
        <fullName evidence="1">Uncharacterized protein</fullName>
    </submittedName>
</protein>
<evidence type="ECO:0000313" key="1">
    <source>
        <dbReference type="EMBL" id="CRF34502.1"/>
    </source>
</evidence>
<reference evidence="2" key="1">
    <citation type="submission" date="2015-04" db="EMBL/GenBank/DDBJ databases">
        <authorList>
            <person name="Mushtaq Mamoona"/>
        </authorList>
    </citation>
    <scope>NUCLEOTIDE SEQUENCE [LARGE SCALE GENOMIC DNA]</scope>
    <source>
        <strain evidence="2">AN4859/03</strain>
    </source>
</reference>
<organism evidence="1 2">
    <name type="scientific">Brachyspira suanatina</name>
    <dbReference type="NCBI Taxonomy" id="381802"/>
    <lineage>
        <taxon>Bacteria</taxon>
        <taxon>Pseudomonadati</taxon>
        <taxon>Spirochaetota</taxon>
        <taxon>Spirochaetia</taxon>
        <taxon>Brachyspirales</taxon>
        <taxon>Brachyspiraceae</taxon>
        <taxon>Brachyspira</taxon>
    </lineage>
</organism>
<sequence length="59" mass="7225">MEDINKIYLKKILSNIDNHIDIADYYYSFKNEIINNNRFFPKHKIIDVLKESYKNNIFI</sequence>
<name>A0A0G4K9L4_9SPIR</name>
<proteinExistence type="predicted"/>
<dbReference type="AlphaFoldDB" id="A0A0G4K9L4"/>